<gene>
    <name evidence="2" type="ORF">LRS37_01525</name>
</gene>
<name>A0ABS8QE85_9BACI</name>
<sequence>MADFNFLKMNGNFISAIFDLLGSFIVISLLDSIFQTVNLSIGIKILIVFIHTLLVFLIHNFQAENDQGADNTDNKLPSTVEYEIRYLLQKENLVTCIDLIKQKYPDIPKKTIIKTVRKMNNEHK</sequence>
<reference evidence="2 3" key="1">
    <citation type="journal article" date="2023" name="Antonie Van Leeuwenhoek">
        <title>Unveiling the genomic potential of a novel thermostable glycoside hydrolases producing Neobacillus sedimentimangrovi UE25.</title>
        <authorList>
            <person name="Ejaz U."/>
            <person name="Saleem F."/>
            <person name="Rashid R."/>
            <person name="Hasan K.A."/>
            <person name="Syed M.N."/>
            <person name="Sohail M."/>
        </authorList>
    </citation>
    <scope>NUCLEOTIDE SEQUENCE [LARGE SCALE GENOMIC DNA]</scope>
    <source>
        <strain evidence="2 3">UE25</strain>
    </source>
</reference>
<keyword evidence="3" id="KW-1185">Reference proteome</keyword>
<dbReference type="EMBL" id="JAJODE010000002">
    <property type="protein sequence ID" value="MCD4837574.1"/>
    <property type="molecule type" value="Genomic_DNA"/>
</dbReference>
<protein>
    <submittedName>
        <fullName evidence="2">Uncharacterized protein</fullName>
    </submittedName>
</protein>
<proteinExistence type="predicted"/>
<keyword evidence="1" id="KW-0472">Membrane</keyword>
<dbReference type="RefSeq" id="WP_231314058.1">
    <property type="nucleotide sequence ID" value="NZ_JAJODE010000002.1"/>
</dbReference>
<accession>A0ABS8QE85</accession>
<feature type="transmembrane region" description="Helical" evidence="1">
    <location>
        <begin position="12"/>
        <end position="30"/>
    </location>
</feature>
<evidence type="ECO:0000313" key="3">
    <source>
        <dbReference type="Proteomes" id="UP001162836"/>
    </source>
</evidence>
<organism evidence="2 3">
    <name type="scientific">Neobacillus sedimentimangrovi</name>
    <dbReference type="NCBI Taxonomy" id="2699460"/>
    <lineage>
        <taxon>Bacteria</taxon>
        <taxon>Bacillati</taxon>
        <taxon>Bacillota</taxon>
        <taxon>Bacilli</taxon>
        <taxon>Bacillales</taxon>
        <taxon>Bacillaceae</taxon>
        <taxon>Neobacillus</taxon>
    </lineage>
</organism>
<feature type="transmembrane region" description="Helical" evidence="1">
    <location>
        <begin position="36"/>
        <end position="58"/>
    </location>
</feature>
<comment type="caution">
    <text evidence="2">The sequence shown here is derived from an EMBL/GenBank/DDBJ whole genome shotgun (WGS) entry which is preliminary data.</text>
</comment>
<keyword evidence="1" id="KW-1133">Transmembrane helix</keyword>
<evidence type="ECO:0000313" key="2">
    <source>
        <dbReference type="EMBL" id="MCD4837574.1"/>
    </source>
</evidence>
<dbReference type="Proteomes" id="UP001162836">
    <property type="component" value="Unassembled WGS sequence"/>
</dbReference>
<keyword evidence="1" id="KW-0812">Transmembrane</keyword>
<evidence type="ECO:0000256" key="1">
    <source>
        <dbReference type="SAM" id="Phobius"/>
    </source>
</evidence>